<dbReference type="GO" id="GO:0006302">
    <property type="term" value="P:double-strand break repair"/>
    <property type="evidence" value="ECO:0007669"/>
    <property type="project" value="TreeGrafter"/>
</dbReference>
<reference evidence="3" key="1">
    <citation type="submission" date="2015-10" db="EMBL/GenBank/DDBJ databases">
        <title>Comparative analysis of sym-gene organization in Rhizobium leguminosarum bv. viciae strains, isolated from different host plants and demonstrating clear differences in symbiotic specificity.</title>
        <authorList>
            <person name="Chirak E.R."/>
            <person name="Kimeklis A.K."/>
            <person name="Andronov E.E."/>
        </authorList>
    </citation>
    <scope>NUCLEOTIDE SEQUENCE</scope>
    <source>
        <strain evidence="3">Vaf12</strain>
    </source>
</reference>
<protein>
    <recommendedName>
        <fullName evidence="2">Protein CR006 P-loop domain-containing protein</fullName>
    </recommendedName>
</protein>
<dbReference type="SUPFAM" id="SSF52540">
    <property type="entry name" value="P-loop containing nucleoside triphosphate hydrolases"/>
    <property type="match status" value="1"/>
</dbReference>
<feature type="domain" description="Protein CR006 P-loop" evidence="2">
    <location>
        <begin position="405"/>
        <end position="727"/>
    </location>
</feature>
<dbReference type="Pfam" id="PF13166">
    <property type="entry name" value="AAA_13"/>
    <property type="match status" value="1"/>
</dbReference>
<dbReference type="AlphaFoldDB" id="A0A0U3AUA2"/>
<accession>A0A0U3AUA2</accession>
<evidence type="ECO:0000256" key="1">
    <source>
        <dbReference type="SAM" id="MobiDB-lite"/>
    </source>
</evidence>
<proteinExistence type="predicted"/>
<dbReference type="CDD" id="cd00267">
    <property type="entry name" value="ABC_ATPase"/>
    <property type="match status" value="1"/>
</dbReference>
<feature type="region of interest" description="Disordered" evidence="1">
    <location>
        <begin position="527"/>
        <end position="548"/>
    </location>
</feature>
<evidence type="ECO:0000313" key="3">
    <source>
        <dbReference type="EMBL" id="ALU64598.1"/>
    </source>
</evidence>
<sequence>MRALHLQRGRSCKKSGGVMADGLLEWADKQADWVRDALRRHAQHGGFSLSDEHKKHVRTGVRLVAGYAIDPVPDHEALASSHLKSAAAKEPRAILCSLGSVRNLNRLAEGQTLKFALNGLTLIYGDNGSGKSGYCRITKKLCRSLTSDELLGNVFEAGTKPPAEVQVRFIEEGAVEPQEVVWIDGTPTPQPISRISVFDSANARLYVDKQNRIGFLPADIAILERHGTHRGELEAEFRAEIKALEAKLKTPMPGGYSPTGTVAALLARLDPKSKVSLPSKSQIKDQAEFSDADNTELGQLAILLASDPSTMATKRRRAKAALEKIAAAALLVEARLSDGAWATLAEQIAAAGSTASAAKLAAASAFKTLPLADVGQAPWRLMFDYARAYAVTLGGDHEHVPSKEGDLCLLCQEPLTAEAAERMSSFNAFVTGAANMAAQKAATTLHASQKAIVDLNIPDGDEIQAALGEFGDLSLARKEVIAVFINYFAIAANRRSSFVASAASEAPLAPSLAATISEQCAQLAAEASDDDNAAKDDTTRAATRKRRDELTDRKKLGADLAIVLARLDDLEERLKLLECCEAVETGSVSRQMTALRRSLVMEHLENRILDEIQSLGLSHIPFSVNDRSQDGQSYFEVGLAAQKATANNRVLSEGEQRALALACFLAEAGGDTSRHGLIIDDPVSSLDHLRVRKVASRLVGEAANGRQVIIFTHNLLFFNEVVDAAAQSMPPVPIVRNYISKNEASGFGIISETDEPWIAQPVTKRIATLRDRLKAFKEIANQTDESWRRLAKDFYTDLRESWERLVEEVLLGKVVERFNTDVRTQSLKVVSVEDEDYKRVYWAMKRVSERSGHDMAAGKILQAPTLLEMKSDLDAIEEFRTEVAKRRKANEERRAAFEKPPKAETI</sequence>
<dbReference type="PANTHER" id="PTHR32182">
    <property type="entry name" value="DNA REPLICATION AND REPAIR PROTEIN RECF"/>
    <property type="match status" value="1"/>
</dbReference>
<dbReference type="InterPro" id="IPR026866">
    <property type="entry name" value="CR006_AAA"/>
</dbReference>
<dbReference type="EMBL" id="KT944070">
    <property type="protein sequence ID" value="ALU64598.1"/>
    <property type="molecule type" value="Genomic_DNA"/>
</dbReference>
<dbReference type="GO" id="GO:0000731">
    <property type="term" value="P:DNA synthesis involved in DNA repair"/>
    <property type="evidence" value="ECO:0007669"/>
    <property type="project" value="TreeGrafter"/>
</dbReference>
<dbReference type="PANTHER" id="PTHR32182:SF22">
    <property type="entry name" value="ATP-DEPENDENT ENDONUCLEASE, OLD FAMILY-RELATED"/>
    <property type="match status" value="1"/>
</dbReference>
<dbReference type="InterPro" id="IPR027417">
    <property type="entry name" value="P-loop_NTPase"/>
</dbReference>
<evidence type="ECO:0000259" key="2">
    <source>
        <dbReference type="Pfam" id="PF13166"/>
    </source>
</evidence>
<name>A0A0U3AUA2_RHILV</name>
<dbReference type="Gene3D" id="3.40.50.300">
    <property type="entry name" value="P-loop containing nucleotide triphosphate hydrolases"/>
    <property type="match status" value="1"/>
</dbReference>
<organism evidence="3">
    <name type="scientific">Rhizobium leguminosarum bv. viciae</name>
    <dbReference type="NCBI Taxonomy" id="387"/>
    <lineage>
        <taxon>Bacteria</taxon>
        <taxon>Pseudomonadati</taxon>
        <taxon>Pseudomonadota</taxon>
        <taxon>Alphaproteobacteria</taxon>
        <taxon>Hyphomicrobiales</taxon>
        <taxon>Rhizobiaceae</taxon>
        <taxon>Rhizobium/Agrobacterium group</taxon>
        <taxon>Rhizobium</taxon>
    </lineage>
</organism>